<feature type="domain" description="Sacsin/Nov" evidence="3">
    <location>
        <begin position="788"/>
        <end position="898"/>
    </location>
</feature>
<proteinExistence type="predicted"/>
<dbReference type="NCBIfam" id="NF047352">
    <property type="entry name" value="P_loop_sacsin"/>
    <property type="match status" value="1"/>
</dbReference>
<accession>A0A1Q9CAB4</accession>
<feature type="compositionally biased region" description="Basic and acidic residues" evidence="1">
    <location>
        <begin position="2371"/>
        <end position="2387"/>
    </location>
</feature>
<dbReference type="PANTHER" id="PTHR32387:SF0">
    <property type="entry name" value="PROTEIN NO VEIN"/>
    <property type="match status" value="1"/>
</dbReference>
<name>A0A1Q9CAB4_SYMMI</name>
<dbReference type="Proteomes" id="UP000186817">
    <property type="component" value="Unassembled WGS sequence"/>
</dbReference>
<feature type="region of interest" description="Disordered" evidence="1">
    <location>
        <begin position="2276"/>
        <end position="2390"/>
    </location>
</feature>
<feature type="region of interest" description="Disordered" evidence="1">
    <location>
        <begin position="2190"/>
        <end position="2219"/>
    </location>
</feature>
<feature type="region of interest" description="Disordered" evidence="1">
    <location>
        <begin position="700"/>
        <end position="720"/>
    </location>
</feature>
<evidence type="ECO:0000259" key="2">
    <source>
        <dbReference type="Pfam" id="PF13020"/>
    </source>
</evidence>
<dbReference type="Gene3D" id="3.30.565.10">
    <property type="entry name" value="Histidine kinase-like ATPase, C-terminal domain"/>
    <property type="match status" value="1"/>
</dbReference>
<dbReference type="SUPFAM" id="SSF55874">
    <property type="entry name" value="ATPase domain of HSP90 chaperone/DNA topoisomerase II/histidine kinase"/>
    <property type="match status" value="1"/>
</dbReference>
<dbReference type="OrthoDB" id="1262810at2759"/>
<feature type="compositionally biased region" description="Low complexity" evidence="1">
    <location>
        <begin position="2194"/>
        <end position="2205"/>
    </location>
</feature>
<dbReference type="InterPro" id="IPR052957">
    <property type="entry name" value="Auxin_embryo_med"/>
</dbReference>
<evidence type="ECO:0000256" key="1">
    <source>
        <dbReference type="SAM" id="MobiDB-lite"/>
    </source>
</evidence>
<protein>
    <submittedName>
        <fullName evidence="4">Uncharacterized protein</fullName>
    </submittedName>
</protein>
<dbReference type="PANTHER" id="PTHR32387">
    <property type="entry name" value="WU:FJ29H11"/>
    <property type="match status" value="1"/>
</dbReference>
<gene>
    <name evidence="4" type="ORF">AK812_SmicGene39802</name>
</gene>
<dbReference type="InterPro" id="IPR058210">
    <property type="entry name" value="SACS/Nov_dom"/>
</dbReference>
<evidence type="ECO:0000313" key="4">
    <source>
        <dbReference type="EMBL" id="OLP79848.1"/>
    </source>
</evidence>
<dbReference type="InterPro" id="IPR024975">
    <property type="entry name" value="NOV_C"/>
</dbReference>
<comment type="caution">
    <text evidence="4">The sequence shown here is derived from an EMBL/GenBank/DDBJ whole genome shotgun (WGS) entry which is preliminary data.</text>
</comment>
<dbReference type="EMBL" id="LSRX01001441">
    <property type="protein sequence ID" value="OLP79848.1"/>
    <property type="molecule type" value="Genomic_DNA"/>
</dbReference>
<feature type="compositionally biased region" description="Basic and acidic residues" evidence="1">
    <location>
        <begin position="2290"/>
        <end position="2299"/>
    </location>
</feature>
<dbReference type="Pfam" id="PF25794">
    <property type="entry name" value="SACS"/>
    <property type="match status" value="1"/>
</dbReference>
<reference evidence="4 5" key="1">
    <citation type="submission" date="2016-02" db="EMBL/GenBank/DDBJ databases">
        <title>Genome analysis of coral dinoflagellate symbionts highlights evolutionary adaptations to a symbiotic lifestyle.</title>
        <authorList>
            <person name="Aranda M."/>
            <person name="Li Y."/>
            <person name="Liew Y.J."/>
            <person name="Baumgarten S."/>
            <person name="Simakov O."/>
            <person name="Wilson M."/>
            <person name="Piel J."/>
            <person name="Ashoor H."/>
            <person name="Bougouffa S."/>
            <person name="Bajic V.B."/>
            <person name="Ryu T."/>
            <person name="Ravasi T."/>
            <person name="Bayer T."/>
            <person name="Micklem G."/>
            <person name="Kim H."/>
            <person name="Bhak J."/>
            <person name="Lajeunesse T.C."/>
            <person name="Voolstra C.R."/>
        </authorList>
    </citation>
    <scope>NUCLEOTIDE SEQUENCE [LARGE SCALE GENOMIC DNA]</scope>
    <source>
        <strain evidence="4 5">CCMP2467</strain>
    </source>
</reference>
<keyword evidence="5" id="KW-1185">Reference proteome</keyword>
<feature type="compositionally biased region" description="Polar residues" evidence="1">
    <location>
        <begin position="706"/>
        <end position="720"/>
    </location>
</feature>
<feature type="compositionally biased region" description="Basic and acidic residues" evidence="1">
    <location>
        <begin position="2335"/>
        <end position="2351"/>
    </location>
</feature>
<evidence type="ECO:0000259" key="3">
    <source>
        <dbReference type="Pfam" id="PF25794"/>
    </source>
</evidence>
<feature type="domain" description="Protein NO VEIN C-terminal" evidence="2">
    <location>
        <begin position="2460"/>
        <end position="2566"/>
    </location>
</feature>
<dbReference type="InterPro" id="IPR036890">
    <property type="entry name" value="HATPase_C_sf"/>
</dbReference>
<dbReference type="Pfam" id="PF13020">
    <property type="entry name" value="NOV_C"/>
    <property type="match status" value="1"/>
</dbReference>
<evidence type="ECO:0000313" key="5">
    <source>
        <dbReference type="Proteomes" id="UP000186817"/>
    </source>
</evidence>
<organism evidence="4 5">
    <name type="scientific">Symbiodinium microadriaticum</name>
    <name type="common">Dinoflagellate</name>
    <name type="synonym">Zooxanthella microadriatica</name>
    <dbReference type="NCBI Taxonomy" id="2951"/>
    <lineage>
        <taxon>Eukaryota</taxon>
        <taxon>Sar</taxon>
        <taxon>Alveolata</taxon>
        <taxon>Dinophyceae</taxon>
        <taxon>Suessiales</taxon>
        <taxon>Symbiodiniaceae</taxon>
        <taxon>Symbiodinium</taxon>
    </lineage>
</organism>
<sequence length="2603" mass="286171">MFRRQRLQEELLKDPYVGDILAGFASRLLLVASYVRASLLSQPILTIHDLEMHILSHPMFKGKRSFEEARLGKLQFHPLVKHHFGLNDLPSIPQSFPAIGGMEILQYFFSADVLSTLVHGTRLSGARARSAFGALSKIADAYHFDNFRELGIAVQDGSFLGQIIPAMVYSKHALERDLRAGDGHMKQLAKLSSKEKQQELVSSASSLAGITSTRPDWPSGNDQIKLADRVTNYARWLFAELLQLAKAEETPGDQEEAGEVDLSEVLAEAPKSKHEADERGEAEDMEAKLSKRLLRSLREILREPNLELGGLLEAPPVAASSKPWLGHFEDRMCKEEQKKDWNDMKLGTFGSWLAQNSDQIANSAGLVSRSREQLDVEKAAQDMCRRIRADGGNQKAADDPTLVLHVLQQYYAGVLTNSELQAIVDNVGDVEIEAKPEGDSTDVVLQASSSHVSLPAAQQVAMSEERDRLLESATEAVLSCPLLFDVVESLPEWETNFGALAMDVSSFLRSPEFQSRARKRGAVACVLEVRHSVFLRLPSAEDSSTERLAEALGAVDGRCVAAIVLARILREGTAAPLSLLKEQVSKGYRAFVETQPEHFLLTAIAALPRGIASKEVVEIIASGYMRLERPPVALLNLVFGVYEGVPSFRSALKRLGLHFGIMEWADPSRPENDQAAGSRAAATAAATAAAATAAAAGTTVEAKDAGTQSYPVTEQPSTLKESAVQLAAEEEDAENEEVCRRIAAMKKVDYEFVDLEKREWIKEPEDAGVRSLQQTVQGAVKRLSEDLYSGEAHFLLELLQNCDDCTYPEGETPTLRLTYEPRKDKFKELSSFRVGDAVEAFLVVEHNERGFQEKNVIAICDIDKSTKQATDKKFMGAKGIGFKSVFLVTATPVLHSRGFHFHFDAEAMQGLGSLLPFPLKPASKPPRGTRLVLPLSSISGPLRKRGLRAPDVGKRALKDVQPTLLLFLRKVARVEAFDGDSGLQRVISKMRLPSEGQTNAEEINLKADEVNTWSPEESPKSEEQRWLIQTRGVEVQGDVESGSSVTELKLAFRLDANAGSTEKVYAWLPLQSYGLRFVVQADWKVPSSREAITDNVFNQQIREQVPAAFVEAAEAFRTRAAAAALEHSIVLRSCDEDAGYDGLPLSQLRAALDASADALQPLYTAVPRTGDAVNFFQGTDAGILRALRNVPIMLVRVPGSGPGPDDANLPPCEEDVEEAEQDERHFRLGFSTAKHAVRERLPEGIPASLSEHLPTLEPLLAQAGHYLEVGKLPARVAEALGVPVLDADVALDCLKAFASRAAERDDADMPIALGTSDIETLHLLLLIVEAKPEFLEEVRHLAVVPTEAGLVALAEQEASGSKVYDIPDELAGLEAVLGEGQRLDPRLGHIAHPKVKQLLLKLGVERVDGLAFFDNVLLPVLAQGVAPDAEQLLAVTRRFKQLVAICEDEGFKEMMAGRVRETGWWAVASSHTCESQMVKVGGQSGQGLHLTSLSKSLASALRLADGASETEWLTPSEQYFEKEEAANSEEREKWEDFWTFLGAVPAFHMEIDFKDVASAELERLLQIVGKDAKLAEEVVKLLAPHGEFYKDPRKRRERGGHLLWGTCSATLLGCRHMTKRFAFLPCVSTLAEAWPDLGIEQSPSAETIISLLRGLHTTQEYLRLRTSEMMTIYAKLQEKPAQRSAATVSAFIGQDGDLEAFLNEEPWVFIPNHPKPHGGFKDWYEVRAQDPRRGSFYRVKQLVFQDRAECLDGFNQNAGDDVIDLMRERLDKRVVANYYFGDKTLFPTTWARKPPQNRFLSLLAARRVQDMLCVEDYIAVLEAVDEQISVITSKKGSPKISLESIPGLMIQILRRVHIVVDTELREARHRQEEVEEEQEEKQDSRLATDMAMSNSLATFCRATSGLRFLKAADGSWQPMKHFAYVAAERKRNEFSGWSAGALQYVAIAPEIKGRRTNFTPTIIKLLQRCGIRPWDEKEETLRRCAAIVSCEEVLKEQRRAVTMQILSEAIQIAEEMYSDVKGEENMLDGIDIFGRLRSLAGRLRVEPASAISVHQAIVLDIRESQIRGREASEMDETSIQFAEFKSHKGAGVPIVRTKQLEETTIAFTGEAPAGSGDEEKQIVFTFQGGVVEALEQGSQSLSRALAMVATQGSPGELPKDGYEGRRGLSELASIVANLLTMAIEAAAGQCQDQPSESFPETSSESIGTEGVSESEENPSARRLFDKLFEEFKDMEKSDMWEALAHASDEDQGSGVESDLSTADLLQNAYEALHFRRKKRAKKTQAQAPEKSARRDKELGECPPSLDELLAPMLPYDATRSDGSNLPFDVPGGRSEQADRPQEADDGRRSEVLPEANPGDVAQSIRAKQVGRLRDGEADRPSRRERGLSHPRGYSLKRIALDLDAPPLETGTFGDTDVRPEDLQEVLAKASTPSSGSGAGSSAGGLEWVGKVGELLAKRSLEQQGFEVCWVNETGELGLPFDLILSQGGSLPTLRSDGGSVQGELAAELLDAALRGEGDPNVCFAEVKSTTSGDREVFEISRAEVTALSTLGPRYWLARVFGVPDTNPKSGKAADQAAQNTKVRLWKDPKKALQSGDMKLLLLT</sequence>